<gene>
    <name evidence="3" type="ORF">C1280_17800</name>
</gene>
<keyword evidence="2" id="KW-0874">Quinone</keyword>
<dbReference type="Gene3D" id="1.20.120.1200">
    <property type="entry name" value="NADH-ubiquinone/plastoquinone oxidoreductase chain 6, subunit NuoJ"/>
    <property type="match status" value="1"/>
</dbReference>
<reference evidence="3 4" key="1">
    <citation type="submission" date="2018-01" db="EMBL/GenBank/DDBJ databases">
        <title>G. obscuriglobus.</title>
        <authorList>
            <person name="Franke J."/>
            <person name="Blomberg W."/>
            <person name="Selmecki A."/>
        </authorList>
    </citation>
    <scope>NUCLEOTIDE SEQUENCE [LARGE SCALE GENOMIC DNA]</scope>
    <source>
        <strain evidence="3 4">DSM 5831</strain>
    </source>
</reference>
<keyword evidence="2" id="KW-1003">Cell membrane</keyword>
<dbReference type="Proteomes" id="UP000245802">
    <property type="component" value="Chromosome"/>
</dbReference>
<accession>A0A2Z3HAE8</accession>
<comment type="similarity">
    <text evidence="1 2">Belongs to the complex I subunit 6 family.</text>
</comment>
<dbReference type="InterPro" id="IPR001457">
    <property type="entry name" value="NADH_UbQ/plastoQ_OxRdtase_su6"/>
</dbReference>
<dbReference type="GO" id="GO:0008137">
    <property type="term" value="F:NADH dehydrogenase (ubiquinone) activity"/>
    <property type="evidence" value="ECO:0007669"/>
    <property type="project" value="UniProtKB-UniRule"/>
</dbReference>
<keyword evidence="4" id="KW-1185">Reference proteome</keyword>
<comment type="function">
    <text evidence="2">NDH-1 shuttles electrons from NADH, via FMN and iron-sulfur (Fe-S) centers, to quinones in the respiratory chain. Couples the redox reaction to proton translocation (for every two electrons transferred, four hydrogen ions are translocated across the cytoplasmic membrane), and thus conserves the redox energy in a proton gradient.</text>
</comment>
<dbReference type="InterPro" id="IPR042106">
    <property type="entry name" value="Nuo/plastoQ_OxRdtase_6_NuoJ"/>
</dbReference>
<dbReference type="EMBL" id="CP025958">
    <property type="protein sequence ID" value="AWM38654.1"/>
    <property type="molecule type" value="Genomic_DNA"/>
</dbReference>
<feature type="transmembrane region" description="Helical" evidence="2">
    <location>
        <begin position="92"/>
        <end position="113"/>
    </location>
</feature>
<evidence type="ECO:0000256" key="1">
    <source>
        <dbReference type="ARBA" id="ARBA00005698"/>
    </source>
</evidence>
<organism evidence="3 4">
    <name type="scientific">Gemmata obscuriglobus</name>
    <dbReference type="NCBI Taxonomy" id="114"/>
    <lineage>
        <taxon>Bacteria</taxon>
        <taxon>Pseudomonadati</taxon>
        <taxon>Planctomycetota</taxon>
        <taxon>Planctomycetia</taxon>
        <taxon>Gemmatales</taxon>
        <taxon>Gemmataceae</taxon>
        <taxon>Gemmata</taxon>
    </lineage>
</organism>
<dbReference type="OrthoDB" id="261376at2"/>
<keyword evidence="2" id="KW-0472">Membrane</keyword>
<dbReference type="RefSeq" id="WP_010046074.1">
    <property type="nucleotide sequence ID" value="NZ_CP025958.1"/>
</dbReference>
<sequence length="191" mass="19668">MSLPVILFAVVGAATCASALGVVAARDVVRMAVWLLFTLVGVSLIYFLLGAEFAGAAQLIVYVGGTLVLVVFGVMLTAHGPLRELRTRRTEWFVGGALGVALFTLLAVVSLKLGSPTAGEDPLPGPGPLGMSFLGATDTSPKGAVSGTPTGGVVRTPTAYLLPFEIVSVHLLVVLVGAAYLARAKRKRPQA</sequence>
<evidence type="ECO:0000256" key="2">
    <source>
        <dbReference type="RuleBase" id="RU004429"/>
    </source>
</evidence>
<dbReference type="KEGG" id="gog:C1280_17800"/>
<protein>
    <recommendedName>
        <fullName evidence="2">NADH-quinone oxidoreductase subunit J</fullName>
        <ecNumber evidence="2">7.1.1.-</ecNumber>
    </recommendedName>
</protein>
<dbReference type="PANTHER" id="PTHR33269:SF17">
    <property type="entry name" value="NADH-UBIQUINONE OXIDOREDUCTASE CHAIN 6"/>
    <property type="match status" value="1"/>
</dbReference>
<feature type="transmembrane region" description="Helical" evidence="2">
    <location>
        <begin position="6"/>
        <end position="25"/>
    </location>
</feature>
<evidence type="ECO:0000313" key="4">
    <source>
        <dbReference type="Proteomes" id="UP000245802"/>
    </source>
</evidence>
<evidence type="ECO:0000313" key="3">
    <source>
        <dbReference type="EMBL" id="AWM38654.1"/>
    </source>
</evidence>
<dbReference type="GO" id="GO:0048038">
    <property type="term" value="F:quinone binding"/>
    <property type="evidence" value="ECO:0007669"/>
    <property type="project" value="UniProtKB-UniRule"/>
</dbReference>
<dbReference type="GO" id="GO:0005886">
    <property type="term" value="C:plasma membrane"/>
    <property type="evidence" value="ECO:0007669"/>
    <property type="project" value="UniProtKB-SubCell"/>
</dbReference>
<feature type="transmembrane region" description="Helical" evidence="2">
    <location>
        <begin position="32"/>
        <end position="53"/>
    </location>
</feature>
<comment type="subcellular location">
    <subcellularLocation>
        <location evidence="2">Cell membrane</location>
        <topology evidence="2">Multi-pass membrane protein</topology>
    </subcellularLocation>
</comment>
<feature type="transmembrane region" description="Helical" evidence="2">
    <location>
        <begin position="59"/>
        <end position="80"/>
    </location>
</feature>
<keyword evidence="2" id="KW-0812">Transmembrane</keyword>
<dbReference type="Pfam" id="PF00499">
    <property type="entry name" value="Oxidored_q3"/>
    <property type="match status" value="1"/>
</dbReference>
<comment type="catalytic activity">
    <reaction evidence="2">
        <text>a quinone + NADH + 5 H(+)(in) = a quinol + NAD(+) + 4 H(+)(out)</text>
        <dbReference type="Rhea" id="RHEA:57888"/>
        <dbReference type="ChEBI" id="CHEBI:15378"/>
        <dbReference type="ChEBI" id="CHEBI:24646"/>
        <dbReference type="ChEBI" id="CHEBI:57540"/>
        <dbReference type="ChEBI" id="CHEBI:57945"/>
        <dbReference type="ChEBI" id="CHEBI:132124"/>
    </reaction>
</comment>
<dbReference type="EC" id="7.1.1.-" evidence="2"/>
<dbReference type="AlphaFoldDB" id="A0A2Z3HAE8"/>
<feature type="transmembrane region" description="Helical" evidence="2">
    <location>
        <begin position="160"/>
        <end position="182"/>
    </location>
</feature>
<name>A0A2Z3HAE8_9BACT</name>
<keyword evidence="2" id="KW-1133">Transmembrane helix</keyword>
<dbReference type="PANTHER" id="PTHR33269">
    <property type="entry name" value="NADH-UBIQUINONE OXIDOREDUCTASE CHAIN 6"/>
    <property type="match status" value="1"/>
</dbReference>
<keyword evidence="2" id="KW-0520">NAD</keyword>
<proteinExistence type="inferred from homology"/>